<proteinExistence type="predicted"/>
<protein>
    <recommendedName>
        <fullName evidence="3">DUF5069 domain-containing protein</fullName>
    </recommendedName>
</protein>
<dbReference type="RefSeq" id="WP_200357993.1">
    <property type="nucleotide sequence ID" value="NZ_JAENIL010000058.1"/>
</dbReference>
<sequence length="177" mass="20491">MRHYSYQEQFKQLYAKSVELYRSGKMDKSAWFDADELAFIEANGWRVQDFFDYGEDQVHGGEPSYEIAQSIEQVRRDYFLHIQKGVPSENRIQASSLPGKPESLDGIQWLPRIIQKAIGKLKGELNDEIMYSCGGDRHFLQTHDIHPAEFLRLVWANMDNHQAIVDFVKARSPLAQA</sequence>
<gene>
    <name evidence="1" type="ORF">JIN87_23045</name>
</gene>
<keyword evidence="2" id="KW-1185">Reference proteome</keyword>
<evidence type="ECO:0000313" key="2">
    <source>
        <dbReference type="Proteomes" id="UP000617628"/>
    </source>
</evidence>
<evidence type="ECO:0000313" key="1">
    <source>
        <dbReference type="EMBL" id="MBK1879780.1"/>
    </source>
</evidence>
<comment type="caution">
    <text evidence="1">The sequence shown here is derived from an EMBL/GenBank/DDBJ whole genome shotgun (WGS) entry which is preliminary data.</text>
</comment>
<organism evidence="1 2">
    <name type="scientific">Pelagicoccus mobilis</name>
    <dbReference type="NCBI Taxonomy" id="415221"/>
    <lineage>
        <taxon>Bacteria</taxon>
        <taxon>Pseudomonadati</taxon>
        <taxon>Verrucomicrobiota</taxon>
        <taxon>Opitutia</taxon>
        <taxon>Puniceicoccales</taxon>
        <taxon>Pelagicoccaceae</taxon>
        <taxon>Pelagicoccus</taxon>
    </lineage>
</organism>
<reference evidence="1" key="1">
    <citation type="submission" date="2021-01" db="EMBL/GenBank/DDBJ databases">
        <title>Modified the classification status of verrucomicrobia.</title>
        <authorList>
            <person name="Feng X."/>
        </authorList>
    </citation>
    <scope>NUCLEOTIDE SEQUENCE</scope>
    <source>
        <strain evidence="1">KCTC 13126</strain>
    </source>
</reference>
<dbReference type="EMBL" id="JAENIL010000058">
    <property type="protein sequence ID" value="MBK1879780.1"/>
    <property type="molecule type" value="Genomic_DNA"/>
</dbReference>
<dbReference type="Proteomes" id="UP000617628">
    <property type="component" value="Unassembled WGS sequence"/>
</dbReference>
<name>A0A934S243_9BACT</name>
<dbReference type="AlphaFoldDB" id="A0A934S243"/>
<accession>A0A934S243</accession>
<evidence type="ECO:0008006" key="3">
    <source>
        <dbReference type="Google" id="ProtNLM"/>
    </source>
</evidence>